<keyword evidence="2" id="KW-0560">Oxidoreductase</keyword>
<evidence type="ECO:0000313" key="2">
    <source>
        <dbReference type="EMBL" id="TQV72722.1"/>
    </source>
</evidence>
<proteinExistence type="predicted"/>
<comment type="caution">
    <text evidence="2">The sequence shown here is derived from an EMBL/GenBank/DDBJ whole genome shotgun (WGS) entry which is preliminary data.</text>
</comment>
<dbReference type="Proteomes" id="UP000319732">
    <property type="component" value="Unassembled WGS sequence"/>
</dbReference>
<dbReference type="SUPFAM" id="SSF53213">
    <property type="entry name" value="LigB-like"/>
    <property type="match status" value="1"/>
</dbReference>
<dbReference type="OrthoDB" id="8673673at2"/>
<feature type="domain" description="Extradiol ring-cleavage dioxygenase class III enzyme subunit B" evidence="1">
    <location>
        <begin position="9"/>
        <end position="269"/>
    </location>
</feature>
<dbReference type="RefSeq" id="WP_142928452.1">
    <property type="nucleotide sequence ID" value="NZ_ML660098.1"/>
</dbReference>
<dbReference type="Pfam" id="PF02900">
    <property type="entry name" value="LigB"/>
    <property type="match status" value="1"/>
</dbReference>
<reference evidence="2 3" key="1">
    <citation type="submission" date="2019-06" db="EMBL/GenBank/DDBJ databases">
        <title>Whole genome sequence for Cellvibrionaceae sp. R142.</title>
        <authorList>
            <person name="Wang G."/>
        </authorList>
    </citation>
    <scope>NUCLEOTIDE SEQUENCE [LARGE SCALE GENOMIC DNA]</scope>
    <source>
        <strain evidence="2 3">R142</strain>
    </source>
</reference>
<organism evidence="2 3">
    <name type="scientific">Exilibacterium tricleocarpae</name>
    <dbReference type="NCBI Taxonomy" id="2591008"/>
    <lineage>
        <taxon>Bacteria</taxon>
        <taxon>Pseudomonadati</taxon>
        <taxon>Pseudomonadota</taxon>
        <taxon>Gammaproteobacteria</taxon>
        <taxon>Cellvibrionales</taxon>
        <taxon>Cellvibrionaceae</taxon>
        <taxon>Exilibacterium</taxon>
    </lineage>
</organism>
<sequence>MAKITAGVGTSHVPAIGAAVDHGKTAEPYWEPLFSGYEKARQWLAEAKPDVAIIVFNDHASAFSLEVIPTFALGVGAQFQPADEGYGPRRVPPVEGHPELAWHLAESLILDEFDMTIVNEMPVDHGLTVPLSIMCGQPERWPFKVIPLCVNVIQYPPPTGSRCYQLGKAIAAAVESFAEDLNVVVFGTGGMSHQLQGERAGLINEEFDRDFLDGLTADPDALAQIPHVDYIRRAGSEGVELVMWMVMRGALNADAKEVYRHYHVPASNTAAGLIVLENG</sequence>
<protein>
    <submittedName>
        <fullName evidence="2">Protocatechuate 3,4-dioxygenase</fullName>
    </submittedName>
</protein>
<gene>
    <name evidence="2" type="ORF">FKG94_18730</name>
</gene>
<keyword evidence="2" id="KW-0223">Dioxygenase</keyword>
<dbReference type="NCBIfam" id="NF009901">
    <property type="entry name" value="PRK13364.1"/>
    <property type="match status" value="1"/>
</dbReference>
<name>A0A545T6C7_9GAMM</name>
<dbReference type="Gene3D" id="3.40.830.10">
    <property type="entry name" value="LigB-like"/>
    <property type="match status" value="1"/>
</dbReference>
<dbReference type="CDD" id="cd07364">
    <property type="entry name" value="PCA_45_Dioxygenase_B"/>
    <property type="match status" value="1"/>
</dbReference>
<dbReference type="NCBIfam" id="NF009903">
    <property type="entry name" value="PRK13366.1"/>
    <property type="match status" value="1"/>
</dbReference>
<evidence type="ECO:0000259" key="1">
    <source>
        <dbReference type="Pfam" id="PF02900"/>
    </source>
</evidence>
<evidence type="ECO:0000313" key="3">
    <source>
        <dbReference type="Proteomes" id="UP000319732"/>
    </source>
</evidence>
<accession>A0A545T6C7</accession>
<dbReference type="GO" id="GO:0008198">
    <property type="term" value="F:ferrous iron binding"/>
    <property type="evidence" value="ECO:0007669"/>
    <property type="project" value="InterPro"/>
</dbReference>
<dbReference type="AlphaFoldDB" id="A0A545T6C7"/>
<dbReference type="EMBL" id="VHSG01000019">
    <property type="protein sequence ID" value="TQV72722.1"/>
    <property type="molecule type" value="Genomic_DNA"/>
</dbReference>
<keyword evidence="3" id="KW-1185">Reference proteome</keyword>
<dbReference type="InterPro" id="IPR034937">
    <property type="entry name" value="PCA_45_Dioxygenase_B"/>
</dbReference>
<dbReference type="NCBIfam" id="NF009902">
    <property type="entry name" value="PRK13365.1"/>
    <property type="match status" value="1"/>
</dbReference>
<dbReference type="GO" id="GO:0018579">
    <property type="term" value="F:protocatechuate 4,5-dioxygenase activity"/>
    <property type="evidence" value="ECO:0007669"/>
    <property type="project" value="InterPro"/>
</dbReference>
<dbReference type="InterPro" id="IPR004183">
    <property type="entry name" value="Xdiol_dOase_suB"/>
</dbReference>